<sequence>MVPVTGEDFGTSAPPVRRLSSEASLPHRDNSLGRISALPHPLYGASPLRPAFLTGTIHWFRPASGSSGERLQFPTSLCRDGQLPSSETILSPPAPHPAIVRHDIPQNQGCNSTHSHSTACLDAHLGLELLSL</sequence>
<accession>A0ABS8WLT6</accession>
<proteinExistence type="predicted"/>
<evidence type="ECO:0000313" key="3">
    <source>
        <dbReference type="Proteomes" id="UP000823775"/>
    </source>
</evidence>
<gene>
    <name evidence="2" type="ORF">HAX54_047279</name>
</gene>
<evidence type="ECO:0000256" key="1">
    <source>
        <dbReference type="SAM" id="MobiDB-lite"/>
    </source>
</evidence>
<dbReference type="EMBL" id="JACEIK010007603">
    <property type="protein sequence ID" value="MCE3050462.1"/>
    <property type="molecule type" value="Genomic_DNA"/>
</dbReference>
<feature type="region of interest" description="Disordered" evidence="1">
    <location>
        <begin position="1"/>
        <end position="32"/>
    </location>
</feature>
<organism evidence="2 3">
    <name type="scientific">Datura stramonium</name>
    <name type="common">Jimsonweed</name>
    <name type="synonym">Common thornapple</name>
    <dbReference type="NCBI Taxonomy" id="4076"/>
    <lineage>
        <taxon>Eukaryota</taxon>
        <taxon>Viridiplantae</taxon>
        <taxon>Streptophyta</taxon>
        <taxon>Embryophyta</taxon>
        <taxon>Tracheophyta</taxon>
        <taxon>Spermatophyta</taxon>
        <taxon>Magnoliopsida</taxon>
        <taxon>eudicotyledons</taxon>
        <taxon>Gunneridae</taxon>
        <taxon>Pentapetalae</taxon>
        <taxon>asterids</taxon>
        <taxon>lamiids</taxon>
        <taxon>Solanales</taxon>
        <taxon>Solanaceae</taxon>
        <taxon>Solanoideae</taxon>
        <taxon>Datureae</taxon>
        <taxon>Datura</taxon>
    </lineage>
</organism>
<evidence type="ECO:0000313" key="2">
    <source>
        <dbReference type="EMBL" id="MCE3050462.1"/>
    </source>
</evidence>
<comment type="caution">
    <text evidence="2">The sequence shown here is derived from an EMBL/GenBank/DDBJ whole genome shotgun (WGS) entry which is preliminary data.</text>
</comment>
<reference evidence="2 3" key="1">
    <citation type="journal article" date="2021" name="BMC Genomics">
        <title>Datura genome reveals duplications of psychoactive alkaloid biosynthetic genes and high mutation rate following tissue culture.</title>
        <authorList>
            <person name="Rajewski A."/>
            <person name="Carter-House D."/>
            <person name="Stajich J."/>
            <person name="Litt A."/>
        </authorList>
    </citation>
    <scope>NUCLEOTIDE SEQUENCE [LARGE SCALE GENOMIC DNA]</scope>
    <source>
        <strain evidence="2">AR-01</strain>
    </source>
</reference>
<name>A0ABS8WLT6_DATST</name>
<keyword evidence="3" id="KW-1185">Reference proteome</keyword>
<protein>
    <submittedName>
        <fullName evidence="2">Uncharacterized protein</fullName>
    </submittedName>
</protein>
<dbReference type="Proteomes" id="UP000823775">
    <property type="component" value="Unassembled WGS sequence"/>
</dbReference>